<keyword evidence="4" id="KW-1185">Reference proteome</keyword>
<proteinExistence type="predicted"/>
<dbReference type="InterPro" id="IPR029058">
    <property type="entry name" value="AB_hydrolase_fold"/>
</dbReference>
<protein>
    <submittedName>
        <fullName evidence="3">Alpha/beta hydrolase</fullName>
    </submittedName>
</protein>
<dbReference type="Gene3D" id="3.40.50.1820">
    <property type="entry name" value="alpha/beta hydrolase"/>
    <property type="match status" value="1"/>
</dbReference>
<dbReference type="Pfam" id="PF12146">
    <property type="entry name" value="Hydrolase_4"/>
    <property type="match status" value="1"/>
</dbReference>
<name>A0A2H3NWZ9_9BACT</name>
<dbReference type="GO" id="GO:0016787">
    <property type="term" value="F:hydrolase activity"/>
    <property type="evidence" value="ECO:0007669"/>
    <property type="project" value="UniProtKB-KW"/>
</dbReference>
<sequence>MMARPVTASHLTPLLLFLLVLAGCTGCGSIPIAEEDVFMPKPSITPATFSMDGVTLDERTIVSTTAEPDSVVLDAWWLRPDNTDATVLFFGGQGFYLVQSSGYVKTFAELPTRALMWDYRGYGKSEGAPTVAHLKQDALTVYEYVTGELGVDAERLVVHGHSLGTFMATYLANERPVGGVVLENPATNVEAWEKALLPWYLRLFVGFDFADSLRQEDNRARIASIEVPLLIVGGSDDGITPSEMAETLYDDARTSSKELVIVEGGGHNELYASDAMRTAYRSLLADVQNSVHE</sequence>
<organism evidence="3 4">
    <name type="scientific">Longimonas halophila</name>
    <dbReference type="NCBI Taxonomy" id="1469170"/>
    <lineage>
        <taxon>Bacteria</taxon>
        <taxon>Pseudomonadati</taxon>
        <taxon>Rhodothermota</taxon>
        <taxon>Rhodothermia</taxon>
        <taxon>Rhodothermales</taxon>
        <taxon>Salisaetaceae</taxon>
        <taxon>Longimonas</taxon>
    </lineage>
</organism>
<feature type="domain" description="Serine aminopeptidase S33" evidence="2">
    <location>
        <begin position="82"/>
        <end position="206"/>
    </location>
</feature>
<evidence type="ECO:0000313" key="4">
    <source>
        <dbReference type="Proteomes" id="UP000221024"/>
    </source>
</evidence>
<dbReference type="OrthoDB" id="9777090at2"/>
<dbReference type="Pfam" id="PF08386">
    <property type="entry name" value="Abhydrolase_4"/>
    <property type="match status" value="1"/>
</dbReference>
<dbReference type="PROSITE" id="PS51257">
    <property type="entry name" value="PROKAR_LIPOPROTEIN"/>
    <property type="match status" value="1"/>
</dbReference>
<dbReference type="PANTHER" id="PTHR12277">
    <property type="entry name" value="ALPHA/BETA HYDROLASE DOMAIN-CONTAINING PROTEIN"/>
    <property type="match status" value="1"/>
</dbReference>
<dbReference type="Proteomes" id="UP000221024">
    <property type="component" value="Unassembled WGS sequence"/>
</dbReference>
<gene>
    <name evidence="3" type="ORF">CRI93_01685</name>
</gene>
<evidence type="ECO:0000259" key="1">
    <source>
        <dbReference type="Pfam" id="PF08386"/>
    </source>
</evidence>
<feature type="domain" description="Peptidase S33 tripeptidyl aminopeptidase-like C-terminal" evidence="1">
    <location>
        <begin position="225"/>
        <end position="285"/>
    </location>
</feature>
<keyword evidence="3" id="KW-0378">Hydrolase</keyword>
<dbReference type="InterPro" id="IPR022742">
    <property type="entry name" value="Hydrolase_4"/>
</dbReference>
<dbReference type="EMBL" id="PDEP01000001">
    <property type="protein sequence ID" value="PEN09464.1"/>
    <property type="molecule type" value="Genomic_DNA"/>
</dbReference>
<dbReference type="PANTHER" id="PTHR12277:SF81">
    <property type="entry name" value="PROTEIN ABHD13"/>
    <property type="match status" value="1"/>
</dbReference>
<dbReference type="SUPFAM" id="SSF53474">
    <property type="entry name" value="alpha/beta-Hydrolases"/>
    <property type="match status" value="1"/>
</dbReference>
<evidence type="ECO:0000313" key="3">
    <source>
        <dbReference type="EMBL" id="PEN09464.1"/>
    </source>
</evidence>
<reference evidence="3 4" key="1">
    <citation type="submission" date="2017-10" db="EMBL/GenBank/DDBJ databases">
        <title>Draft genome of Longimonas halophila.</title>
        <authorList>
            <person name="Goh K.M."/>
            <person name="Shamsir M.S."/>
            <person name="Lim S.W."/>
        </authorList>
    </citation>
    <scope>NUCLEOTIDE SEQUENCE [LARGE SCALE GENOMIC DNA]</scope>
    <source>
        <strain evidence="3 4">KCTC 42399</strain>
    </source>
</reference>
<accession>A0A2H3NWZ9</accession>
<comment type="caution">
    <text evidence="3">The sequence shown here is derived from an EMBL/GenBank/DDBJ whole genome shotgun (WGS) entry which is preliminary data.</text>
</comment>
<dbReference type="InterPro" id="IPR013595">
    <property type="entry name" value="Pept_S33_TAP-like_C"/>
</dbReference>
<dbReference type="AlphaFoldDB" id="A0A2H3NWZ9"/>
<evidence type="ECO:0000259" key="2">
    <source>
        <dbReference type="Pfam" id="PF12146"/>
    </source>
</evidence>